<evidence type="ECO:0008006" key="3">
    <source>
        <dbReference type="Google" id="ProtNLM"/>
    </source>
</evidence>
<dbReference type="OrthoDB" id="1078196at2"/>
<name>A0A517PPN9_9PLAN</name>
<accession>A0A517PPN9</accession>
<proteinExistence type="predicted"/>
<dbReference type="Proteomes" id="UP000320421">
    <property type="component" value="Chromosome"/>
</dbReference>
<evidence type="ECO:0000313" key="2">
    <source>
        <dbReference type="Proteomes" id="UP000320421"/>
    </source>
</evidence>
<protein>
    <recommendedName>
        <fullName evidence="3">SMI1/KNR4 family protein</fullName>
    </recommendedName>
</protein>
<keyword evidence="2" id="KW-1185">Reference proteome</keyword>
<evidence type="ECO:0000313" key="1">
    <source>
        <dbReference type="EMBL" id="QDT21341.1"/>
    </source>
</evidence>
<sequence>MLSEYLTLSDQMRPGYSASLGSANVTSEKEFLQEHRTLPDFFMRLYSEVAGTPAGIEDQSLMDFLPGYRLIHWAELRDCCETCRKILGIDGYFPFLTNYSSDFYCWKDGAIYDVSHDWPTPTLMHKTVADFLKTICACYTSGVYFLDEDGYLDYAFEQERLLAIKLNPQVDYWLEG</sequence>
<dbReference type="AlphaFoldDB" id="A0A517PPN9"/>
<reference evidence="1 2" key="1">
    <citation type="submission" date="2019-02" db="EMBL/GenBank/DDBJ databases">
        <title>Deep-cultivation of Planctomycetes and their phenomic and genomic characterization uncovers novel biology.</title>
        <authorList>
            <person name="Wiegand S."/>
            <person name="Jogler M."/>
            <person name="Boedeker C."/>
            <person name="Pinto D."/>
            <person name="Vollmers J."/>
            <person name="Rivas-Marin E."/>
            <person name="Kohn T."/>
            <person name="Peeters S.H."/>
            <person name="Heuer A."/>
            <person name="Rast P."/>
            <person name="Oberbeckmann S."/>
            <person name="Bunk B."/>
            <person name="Jeske O."/>
            <person name="Meyerdierks A."/>
            <person name="Storesund J.E."/>
            <person name="Kallscheuer N."/>
            <person name="Luecker S."/>
            <person name="Lage O.M."/>
            <person name="Pohl T."/>
            <person name="Merkel B.J."/>
            <person name="Hornburger P."/>
            <person name="Mueller R.-W."/>
            <person name="Bruemmer F."/>
            <person name="Labrenz M."/>
            <person name="Spormann A.M."/>
            <person name="Op den Camp H."/>
            <person name="Overmann J."/>
            <person name="Amann R."/>
            <person name="Jetten M.S.M."/>
            <person name="Mascher T."/>
            <person name="Medema M.H."/>
            <person name="Devos D.P."/>
            <person name="Kaster A.-K."/>
            <person name="Ovreas L."/>
            <person name="Rohde M."/>
            <person name="Galperin M.Y."/>
            <person name="Jogler C."/>
        </authorList>
    </citation>
    <scope>NUCLEOTIDE SEQUENCE [LARGE SCALE GENOMIC DNA]</scope>
    <source>
        <strain evidence="1 2">HG66A1</strain>
    </source>
</reference>
<organism evidence="1 2">
    <name type="scientific">Gimesia chilikensis</name>
    <dbReference type="NCBI Taxonomy" id="2605989"/>
    <lineage>
        <taxon>Bacteria</taxon>
        <taxon>Pseudomonadati</taxon>
        <taxon>Planctomycetota</taxon>
        <taxon>Planctomycetia</taxon>
        <taxon>Planctomycetales</taxon>
        <taxon>Planctomycetaceae</taxon>
        <taxon>Gimesia</taxon>
    </lineage>
</organism>
<dbReference type="EMBL" id="CP036266">
    <property type="protein sequence ID" value="QDT21341.1"/>
    <property type="molecule type" value="Genomic_DNA"/>
</dbReference>
<gene>
    <name evidence="1" type="ORF">HG66A1_31400</name>
</gene>